<protein>
    <submittedName>
        <fullName evidence="3">DUF192 domain-containing protein</fullName>
    </submittedName>
</protein>
<gene>
    <name evidence="3" type="ORF">ACFR9T_05715</name>
</gene>
<dbReference type="Gene3D" id="2.60.120.1140">
    <property type="entry name" value="Protein of unknown function DUF192"/>
    <property type="match status" value="1"/>
</dbReference>
<comment type="caution">
    <text evidence="3">The sequence shown here is derived from an EMBL/GenBank/DDBJ whole genome shotgun (WGS) entry which is preliminary data.</text>
</comment>
<keyword evidence="2" id="KW-0472">Membrane</keyword>
<dbReference type="Proteomes" id="UP001597185">
    <property type="component" value="Unassembled WGS sequence"/>
</dbReference>
<accession>A0ABD6BZE0</accession>
<dbReference type="EMBL" id="JBHUDB010000002">
    <property type="protein sequence ID" value="MFD1570083.1"/>
    <property type="molecule type" value="Genomic_DNA"/>
</dbReference>
<dbReference type="Pfam" id="PF02643">
    <property type="entry name" value="DUF192"/>
    <property type="match status" value="1"/>
</dbReference>
<feature type="region of interest" description="Disordered" evidence="1">
    <location>
        <begin position="1"/>
        <end position="28"/>
    </location>
</feature>
<proteinExistence type="predicted"/>
<feature type="non-terminal residue" evidence="3">
    <location>
        <position position="162"/>
    </location>
</feature>
<feature type="transmembrane region" description="Helical" evidence="2">
    <location>
        <begin position="33"/>
        <end position="55"/>
    </location>
</feature>
<evidence type="ECO:0000313" key="3">
    <source>
        <dbReference type="EMBL" id="MFD1570083.1"/>
    </source>
</evidence>
<reference evidence="3 4" key="1">
    <citation type="journal article" date="2019" name="Int. J. Syst. Evol. Microbiol.">
        <title>The Global Catalogue of Microorganisms (GCM) 10K type strain sequencing project: providing services to taxonomists for standard genome sequencing and annotation.</title>
        <authorList>
            <consortium name="The Broad Institute Genomics Platform"/>
            <consortium name="The Broad Institute Genome Sequencing Center for Infectious Disease"/>
            <person name="Wu L."/>
            <person name="Ma J."/>
        </authorList>
    </citation>
    <scope>NUCLEOTIDE SEQUENCE [LARGE SCALE GENOMIC DNA]</scope>
    <source>
        <strain evidence="3 4">CGMCC 1.12689</strain>
    </source>
</reference>
<dbReference type="RefSeq" id="WP_379811859.1">
    <property type="nucleotide sequence ID" value="NZ_JBHUDB010000002.1"/>
</dbReference>
<dbReference type="InterPro" id="IPR038695">
    <property type="entry name" value="Saro_0823-like_sf"/>
</dbReference>
<name>A0ABD6BZE0_9EURY</name>
<feature type="compositionally biased region" description="Acidic residues" evidence="1">
    <location>
        <begin position="12"/>
        <end position="26"/>
    </location>
</feature>
<sequence>MSDEHTNSNGEVDSDDAAEPEEAVESEDGHPSLVLVLAGVAGFGILIGTGALIGVEAYTVDWDGEVELVSEGETVETFSVVHADTQSEKESGLGGVSELEAGTGMLFLHDEMRTFTYAMPRMEFDIDILFIDDSCVIQAVHEADAPTGNETGVEPHHQYRGV</sequence>
<evidence type="ECO:0000256" key="2">
    <source>
        <dbReference type="SAM" id="Phobius"/>
    </source>
</evidence>
<dbReference type="InterPro" id="IPR003795">
    <property type="entry name" value="DUF192"/>
</dbReference>
<evidence type="ECO:0000256" key="1">
    <source>
        <dbReference type="SAM" id="MobiDB-lite"/>
    </source>
</evidence>
<keyword evidence="2" id="KW-0812">Transmembrane</keyword>
<keyword evidence="4" id="KW-1185">Reference proteome</keyword>
<organism evidence="3 4">
    <name type="scientific">Halorubrum laminariae</name>
    <dbReference type="NCBI Taxonomy" id="1433523"/>
    <lineage>
        <taxon>Archaea</taxon>
        <taxon>Methanobacteriati</taxon>
        <taxon>Methanobacteriota</taxon>
        <taxon>Stenosarchaea group</taxon>
        <taxon>Halobacteria</taxon>
        <taxon>Halobacteriales</taxon>
        <taxon>Haloferacaceae</taxon>
        <taxon>Halorubrum</taxon>
    </lineage>
</organism>
<evidence type="ECO:0000313" key="4">
    <source>
        <dbReference type="Proteomes" id="UP001597185"/>
    </source>
</evidence>
<dbReference type="AlphaFoldDB" id="A0ABD6BZE0"/>
<keyword evidence="2" id="KW-1133">Transmembrane helix</keyword>